<reference evidence="1 2" key="1">
    <citation type="journal article" date="2012" name="Genome Biol.">
        <title>Genome and low-iron response of an oceanic diatom adapted to chronic iron limitation.</title>
        <authorList>
            <person name="Lommer M."/>
            <person name="Specht M."/>
            <person name="Roy A.S."/>
            <person name="Kraemer L."/>
            <person name="Andreson R."/>
            <person name="Gutowska M.A."/>
            <person name="Wolf J."/>
            <person name="Bergner S.V."/>
            <person name="Schilhabel M.B."/>
            <person name="Klostermeier U.C."/>
            <person name="Beiko R.G."/>
            <person name="Rosenstiel P."/>
            <person name="Hippler M."/>
            <person name="Laroche J."/>
        </authorList>
    </citation>
    <scope>NUCLEOTIDE SEQUENCE [LARGE SCALE GENOMIC DNA]</scope>
    <source>
        <strain evidence="1 2">CCMP1005</strain>
    </source>
</reference>
<protein>
    <submittedName>
        <fullName evidence="1">Uncharacterized protein</fullName>
    </submittedName>
</protein>
<dbReference type="OrthoDB" id="46933at2759"/>
<keyword evidence="2" id="KW-1185">Reference proteome</keyword>
<name>K0R2G4_THAOC</name>
<proteinExistence type="predicted"/>
<accession>K0R2G4</accession>
<dbReference type="EMBL" id="AGNL01047862">
    <property type="protein sequence ID" value="EJK46265.1"/>
    <property type="molecule type" value="Genomic_DNA"/>
</dbReference>
<organism evidence="1 2">
    <name type="scientific">Thalassiosira oceanica</name>
    <name type="common">Marine diatom</name>
    <dbReference type="NCBI Taxonomy" id="159749"/>
    <lineage>
        <taxon>Eukaryota</taxon>
        <taxon>Sar</taxon>
        <taxon>Stramenopiles</taxon>
        <taxon>Ochrophyta</taxon>
        <taxon>Bacillariophyta</taxon>
        <taxon>Coscinodiscophyceae</taxon>
        <taxon>Thalassiosirophycidae</taxon>
        <taxon>Thalassiosirales</taxon>
        <taxon>Thalassiosiraceae</taxon>
        <taxon>Thalassiosira</taxon>
    </lineage>
</organism>
<comment type="caution">
    <text evidence="1">The sequence shown here is derived from an EMBL/GenBank/DDBJ whole genome shotgun (WGS) entry which is preliminary data.</text>
</comment>
<evidence type="ECO:0000313" key="2">
    <source>
        <dbReference type="Proteomes" id="UP000266841"/>
    </source>
</evidence>
<dbReference type="Proteomes" id="UP000266841">
    <property type="component" value="Unassembled WGS sequence"/>
</dbReference>
<dbReference type="AlphaFoldDB" id="K0R2G4"/>
<evidence type="ECO:0000313" key="1">
    <source>
        <dbReference type="EMBL" id="EJK46265.1"/>
    </source>
</evidence>
<gene>
    <name evidence="1" type="ORF">THAOC_35075</name>
</gene>
<sequence length="871" mass="93242">MGQGQSPIQEETQAPTPIQSLQPLLGPAQLWDGTVSSDSGVCVFIAGHQRGYWGADLESLGWNYEGFPADFGYPNGQATVPLALYCQNNVASAVLPPFPDESWGIHHGFCTFGNMHGVPFVSNSAELAYDPVEIPFVDVSSISQAIPLEDFGATPAGEHLPQCEGDLKCFQRDGTTDVPGCEGTGISNHDYCHIPSAIEPMQMWGDSTIEVSGFENTPCNGGVFHRSSRMNAPADAVPYVGQVICVFFAENLVDHWGSALSSAGWIHEGTRNGFTYSSGVVDLVDLGGTLSAMLSICQGDCDGDDDCEGDLECFERDTGGDGPTGCLGTPHSDWDYCYDPNWSEATLGVVGVEVEPPLSICQGDCRCCEGGLICFFRNDGDDLPPGCDGTPQSDWDYCYQPLPTLEDLGADPIAENMPKCTGDCDYDSQCAGDLKCFQRDGDTPVPGCNDSGAGTANHDYCYDDAEPLVLFCQHGALSARLPPFPDLSAEGGMAHGICSLYVTSTSPSMTYETMHISSDLVQMSADSDSFVEGFQNTPCHDGVFYQPSTSNGPPGAVTTVGSVREPFSVPSPYRVGGFEHTPCNGGVFLRRSNEVVSVGTEIEVSLSNGGVCVFVESSFWRSGGFLTSLEQHGFTPYVTAGFVWSISTPPSLYCTGADHVTLPATTTSHGNTPGPIALDSDLVYTPLLIAELGQTDIRMWGDQTYTSAYAKANKCNLTSYFALTQDPHQTAGSSDDERDGGFMESLVEHEGFTHFEIDGFTWREPYLPNMYCKDSDHVTLPATATSETIHGICTIGYPVAYAAASTTQGPLVYSPVDVTNSTIFTGFENTPCYGDGTFLWWTSTPEMTLQHVAIDSDISLSICQGDCNGDE</sequence>